<keyword evidence="1" id="KW-0812">Transmembrane</keyword>
<evidence type="ECO:0000313" key="4">
    <source>
        <dbReference type="Proteomes" id="UP000053424"/>
    </source>
</evidence>
<evidence type="ECO:0000259" key="2">
    <source>
        <dbReference type="Pfam" id="PF20151"/>
    </source>
</evidence>
<protein>
    <recommendedName>
        <fullName evidence="2">DUF6533 domain-containing protein</fullName>
    </recommendedName>
</protein>
<evidence type="ECO:0000313" key="3">
    <source>
        <dbReference type="EMBL" id="KIM39719.1"/>
    </source>
</evidence>
<evidence type="ECO:0000256" key="1">
    <source>
        <dbReference type="SAM" id="Phobius"/>
    </source>
</evidence>
<keyword evidence="1" id="KW-1133">Transmembrane helix</keyword>
<dbReference type="HOGENOM" id="CLU_035509_7_3_1"/>
<reference evidence="4" key="2">
    <citation type="submission" date="2015-01" db="EMBL/GenBank/DDBJ databases">
        <title>Evolutionary Origins and Diversification of the Mycorrhizal Mutualists.</title>
        <authorList>
            <consortium name="DOE Joint Genome Institute"/>
            <consortium name="Mycorrhizal Genomics Consortium"/>
            <person name="Kohler A."/>
            <person name="Kuo A."/>
            <person name="Nagy L.G."/>
            <person name="Floudas D."/>
            <person name="Copeland A."/>
            <person name="Barry K.W."/>
            <person name="Cichocki N."/>
            <person name="Veneault-Fourrey C."/>
            <person name="LaButti K."/>
            <person name="Lindquist E.A."/>
            <person name="Lipzen A."/>
            <person name="Lundell T."/>
            <person name="Morin E."/>
            <person name="Murat C."/>
            <person name="Riley R."/>
            <person name="Ohm R."/>
            <person name="Sun H."/>
            <person name="Tunlid A."/>
            <person name="Henrissat B."/>
            <person name="Grigoriev I.V."/>
            <person name="Hibbett D.S."/>
            <person name="Martin F."/>
        </authorList>
    </citation>
    <scope>NUCLEOTIDE SEQUENCE [LARGE SCALE GENOMIC DNA]</scope>
    <source>
        <strain evidence="4">h7</strain>
    </source>
</reference>
<dbReference type="EMBL" id="KN831784">
    <property type="protein sequence ID" value="KIM39719.1"/>
    <property type="molecule type" value="Genomic_DNA"/>
</dbReference>
<keyword evidence="4" id="KW-1185">Reference proteome</keyword>
<dbReference type="AlphaFoldDB" id="A0A0C3C647"/>
<dbReference type="OrthoDB" id="3261349at2759"/>
<name>A0A0C3C647_HEBCY</name>
<feature type="domain" description="DUF6533" evidence="2">
    <location>
        <begin position="20"/>
        <end position="66"/>
    </location>
</feature>
<dbReference type="Pfam" id="PF20151">
    <property type="entry name" value="DUF6533"/>
    <property type="match status" value="1"/>
</dbReference>
<reference evidence="3 4" key="1">
    <citation type="submission" date="2014-04" db="EMBL/GenBank/DDBJ databases">
        <authorList>
            <consortium name="DOE Joint Genome Institute"/>
            <person name="Kuo A."/>
            <person name="Gay G."/>
            <person name="Dore J."/>
            <person name="Kohler A."/>
            <person name="Nagy L.G."/>
            <person name="Floudas D."/>
            <person name="Copeland A."/>
            <person name="Barry K.W."/>
            <person name="Cichocki N."/>
            <person name="Veneault-Fourrey C."/>
            <person name="LaButti K."/>
            <person name="Lindquist E.A."/>
            <person name="Lipzen A."/>
            <person name="Lundell T."/>
            <person name="Morin E."/>
            <person name="Murat C."/>
            <person name="Sun H."/>
            <person name="Tunlid A."/>
            <person name="Henrissat B."/>
            <person name="Grigoriev I.V."/>
            <person name="Hibbett D.S."/>
            <person name="Martin F."/>
            <person name="Nordberg H.P."/>
            <person name="Cantor M.N."/>
            <person name="Hua S.X."/>
        </authorList>
    </citation>
    <scope>NUCLEOTIDE SEQUENCE [LARGE SCALE GENOMIC DNA]</scope>
    <source>
        <strain evidence="4">h7</strain>
    </source>
</reference>
<feature type="transmembrane region" description="Helical" evidence="1">
    <location>
        <begin position="214"/>
        <end position="236"/>
    </location>
</feature>
<gene>
    <name evidence="3" type="ORF">M413DRAFT_446623</name>
</gene>
<feature type="transmembrane region" description="Helical" evidence="1">
    <location>
        <begin position="97"/>
        <end position="115"/>
    </location>
</feature>
<accession>A0A0C3C647</accession>
<feature type="transmembrane region" description="Helical" evidence="1">
    <location>
        <begin position="59"/>
        <end position="77"/>
    </location>
</feature>
<dbReference type="Proteomes" id="UP000053424">
    <property type="component" value="Unassembled WGS sequence"/>
</dbReference>
<sequence>MSDALSHIASVEQQQLVNKYVGVASFVILYYDYFLTLPLECSRYWSSPRITWASTFFYLNRYLSVLGHFPVIFQQFWISSDPDRISVCMRLTSFHQYLALVIQVIVGALLLMRTYALYNCRLAVLLGLCILSMAFISYAVWRVMSVQTFEYSVKDLPLTGCHLPISQHSSQALASVWTVMFSFDVLIFFMTLYKSLTCKRDGNSTILHVMLRDGTIYFGVMMVACVSVILSFRMFLPYERGLTTTLTNSLSSTMVSRLMLNIRDPKLSSSYRDERTTLGTLRTQPVFTSFIATSLGRDEWDLPSAHPCSDIPLENRIKDTTY</sequence>
<feature type="transmembrane region" description="Helical" evidence="1">
    <location>
        <begin position="122"/>
        <end position="141"/>
    </location>
</feature>
<feature type="transmembrane region" description="Helical" evidence="1">
    <location>
        <begin position="172"/>
        <end position="193"/>
    </location>
</feature>
<organism evidence="3 4">
    <name type="scientific">Hebeloma cylindrosporum</name>
    <dbReference type="NCBI Taxonomy" id="76867"/>
    <lineage>
        <taxon>Eukaryota</taxon>
        <taxon>Fungi</taxon>
        <taxon>Dikarya</taxon>
        <taxon>Basidiomycota</taxon>
        <taxon>Agaricomycotina</taxon>
        <taxon>Agaricomycetes</taxon>
        <taxon>Agaricomycetidae</taxon>
        <taxon>Agaricales</taxon>
        <taxon>Agaricineae</taxon>
        <taxon>Hymenogastraceae</taxon>
        <taxon>Hebeloma</taxon>
    </lineage>
</organism>
<feature type="transmembrane region" description="Helical" evidence="1">
    <location>
        <begin position="20"/>
        <end position="39"/>
    </location>
</feature>
<dbReference type="InterPro" id="IPR045340">
    <property type="entry name" value="DUF6533"/>
</dbReference>
<keyword evidence="1" id="KW-0472">Membrane</keyword>
<proteinExistence type="predicted"/>